<dbReference type="InterPro" id="IPR020070">
    <property type="entry name" value="Ribosomal_bL9_N"/>
</dbReference>
<comment type="similarity">
    <text evidence="1">Belongs to the bacterial ribosomal protein bL9 family.</text>
</comment>
<evidence type="ECO:0000313" key="7">
    <source>
        <dbReference type="EMBL" id="VAW88438.1"/>
    </source>
</evidence>
<dbReference type="GO" id="GO:0019843">
    <property type="term" value="F:rRNA binding"/>
    <property type="evidence" value="ECO:0007669"/>
    <property type="project" value="UniProtKB-KW"/>
</dbReference>
<gene>
    <name evidence="7" type="ORF">MNBD_GAMMA16-1885</name>
</gene>
<keyword evidence="5" id="KW-0687">Ribonucleoprotein</keyword>
<dbReference type="InterPro" id="IPR020594">
    <property type="entry name" value="Ribosomal_bL9_bac/chp"/>
</dbReference>
<dbReference type="GO" id="GO:0006412">
    <property type="term" value="P:translation"/>
    <property type="evidence" value="ECO:0007669"/>
    <property type="project" value="InterPro"/>
</dbReference>
<dbReference type="SUPFAM" id="SSF55658">
    <property type="entry name" value="L9 N-domain-like"/>
    <property type="match status" value="1"/>
</dbReference>
<dbReference type="EMBL" id="UOFO01000145">
    <property type="protein sequence ID" value="VAW88438.1"/>
    <property type="molecule type" value="Genomic_DNA"/>
</dbReference>
<dbReference type="InterPro" id="IPR009027">
    <property type="entry name" value="Ribosomal_bL9/RNase_H1_N"/>
</dbReference>
<evidence type="ECO:0000256" key="4">
    <source>
        <dbReference type="ARBA" id="ARBA00022980"/>
    </source>
</evidence>
<dbReference type="GO" id="GO:0005840">
    <property type="term" value="C:ribosome"/>
    <property type="evidence" value="ECO:0007669"/>
    <property type="project" value="UniProtKB-KW"/>
</dbReference>
<dbReference type="AlphaFoldDB" id="A0A3B0Z519"/>
<dbReference type="NCBIfam" id="TIGR00158">
    <property type="entry name" value="L9"/>
    <property type="match status" value="1"/>
</dbReference>
<dbReference type="InterPro" id="IPR036791">
    <property type="entry name" value="Ribosomal_bL9_C_sf"/>
</dbReference>
<evidence type="ECO:0000259" key="6">
    <source>
        <dbReference type="PROSITE" id="PS00651"/>
    </source>
</evidence>
<dbReference type="GO" id="GO:0003735">
    <property type="term" value="F:structural constituent of ribosome"/>
    <property type="evidence" value="ECO:0007669"/>
    <property type="project" value="InterPro"/>
</dbReference>
<dbReference type="Gene3D" id="3.10.430.100">
    <property type="entry name" value="Ribosomal protein L9, C-terminal domain"/>
    <property type="match status" value="1"/>
</dbReference>
<evidence type="ECO:0000256" key="3">
    <source>
        <dbReference type="ARBA" id="ARBA00022884"/>
    </source>
</evidence>
<keyword evidence="3" id="KW-0694">RNA-binding</keyword>
<dbReference type="Gene3D" id="3.40.5.10">
    <property type="entry name" value="Ribosomal protein L9, N-terminal domain"/>
    <property type="match status" value="1"/>
</dbReference>
<dbReference type="InterPro" id="IPR000244">
    <property type="entry name" value="Ribosomal_bL9"/>
</dbReference>
<keyword evidence="2" id="KW-0699">rRNA-binding</keyword>
<evidence type="ECO:0000256" key="2">
    <source>
        <dbReference type="ARBA" id="ARBA00022730"/>
    </source>
</evidence>
<dbReference type="InterPro" id="IPR036935">
    <property type="entry name" value="Ribosomal_bL9_N_sf"/>
</dbReference>
<accession>A0A3B0Z519</accession>
<dbReference type="HAMAP" id="MF_00503">
    <property type="entry name" value="Ribosomal_bL9"/>
    <property type="match status" value="1"/>
</dbReference>
<dbReference type="Pfam" id="PF01281">
    <property type="entry name" value="Ribosomal_L9_N"/>
    <property type="match status" value="1"/>
</dbReference>
<name>A0A3B0Z519_9ZZZZ</name>
<dbReference type="SUPFAM" id="SSF55653">
    <property type="entry name" value="Ribosomal protein L9 C-domain"/>
    <property type="match status" value="1"/>
</dbReference>
<organism evidence="7">
    <name type="scientific">hydrothermal vent metagenome</name>
    <dbReference type="NCBI Taxonomy" id="652676"/>
    <lineage>
        <taxon>unclassified sequences</taxon>
        <taxon>metagenomes</taxon>
        <taxon>ecological metagenomes</taxon>
    </lineage>
</organism>
<keyword evidence="4 7" id="KW-0689">Ribosomal protein</keyword>
<dbReference type="PROSITE" id="PS00651">
    <property type="entry name" value="RIBOSOMAL_L9"/>
    <property type="match status" value="1"/>
</dbReference>
<dbReference type="InterPro" id="IPR020069">
    <property type="entry name" value="Ribosomal_bL9_C"/>
</dbReference>
<dbReference type="Pfam" id="PF03948">
    <property type="entry name" value="Ribosomal_L9_C"/>
    <property type="match status" value="1"/>
</dbReference>
<protein>
    <submittedName>
        <fullName evidence="7">LSU ribosomal protein L9p</fullName>
    </submittedName>
</protein>
<evidence type="ECO:0000256" key="5">
    <source>
        <dbReference type="ARBA" id="ARBA00023274"/>
    </source>
</evidence>
<feature type="domain" description="Ribosomal protein L9" evidence="6">
    <location>
        <begin position="13"/>
        <end position="40"/>
    </location>
</feature>
<dbReference type="GO" id="GO:1990904">
    <property type="term" value="C:ribonucleoprotein complex"/>
    <property type="evidence" value="ECO:0007669"/>
    <property type="project" value="UniProtKB-KW"/>
</dbReference>
<sequence length="150" mass="16219">MQVILLEKVTNLGLLGEMVDVKPGYGRNFLIPRGKAVPATEINREKLEAHRKELEKGESDVLTAAQARADKLKGKTVTVTAHAGDEGKLFGSIGTNDIAQALTDAALDITKKEVRLPDGPLRIAGEHEVTLHLHPDVDVVVIVDIITEET</sequence>
<reference evidence="7" key="1">
    <citation type="submission" date="2018-06" db="EMBL/GenBank/DDBJ databases">
        <authorList>
            <person name="Zhirakovskaya E."/>
        </authorList>
    </citation>
    <scope>NUCLEOTIDE SEQUENCE</scope>
</reference>
<dbReference type="PANTHER" id="PTHR21368">
    <property type="entry name" value="50S RIBOSOMAL PROTEIN L9"/>
    <property type="match status" value="1"/>
</dbReference>
<proteinExistence type="inferred from homology"/>
<evidence type="ECO:0000256" key="1">
    <source>
        <dbReference type="ARBA" id="ARBA00010605"/>
    </source>
</evidence>